<evidence type="ECO:0000259" key="5">
    <source>
        <dbReference type="PROSITE" id="PS50977"/>
    </source>
</evidence>
<feature type="DNA-binding region" description="H-T-H motif" evidence="4">
    <location>
        <begin position="30"/>
        <end position="49"/>
    </location>
</feature>
<dbReference type="GO" id="GO:0003677">
    <property type="term" value="F:DNA binding"/>
    <property type="evidence" value="ECO:0007669"/>
    <property type="project" value="UniProtKB-UniRule"/>
</dbReference>
<evidence type="ECO:0000256" key="1">
    <source>
        <dbReference type="ARBA" id="ARBA00023015"/>
    </source>
</evidence>
<dbReference type="InterPro" id="IPR001647">
    <property type="entry name" value="HTH_TetR"/>
</dbReference>
<dbReference type="Pfam" id="PF00440">
    <property type="entry name" value="TetR_N"/>
    <property type="match status" value="1"/>
</dbReference>
<keyword evidence="7" id="KW-1185">Reference proteome</keyword>
<dbReference type="InterPro" id="IPR023772">
    <property type="entry name" value="DNA-bd_HTH_TetR-type_CS"/>
</dbReference>
<dbReference type="PROSITE" id="PS50977">
    <property type="entry name" value="HTH_TETR_2"/>
    <property type="match status" value="1"/>
</dbReference>
<evidence type="ECO:0000313" key="7">
    <source>
        <dbReference type="Proteomes" id="UP000315759"/>
    </source>
</evidence>
<evidence type="ECO:0000256" key="2">
    <source>
        <dbReference type="ARBA" id="ARBA00023125"/>
    </source>
</evidence>
<evidence type="ECO:0000256" key="4">
    <source>
        <dbReference type="PROSITE-ProRule" id="PRU00335"/>
    </source>
</evidence>
<dbReference type="AlphaFoldDB" id="A0A544W581"/>
<dbReference type="RefSeq" id="WP_142551254.1">
    <property type="nucleotide sequence ID" value="NZ_VIFX01000006.1"/>
</dbReference>
<organism evidence="6 7">
    <name type="scientific">Mycolicibacterium hodleri</name>
    <dbReference type="NCBI Taxonomy" id="49897"/>
    <lineage>
        <taxon>Bacteria</taxon>
        <taxon>Bacillati</taxon>
        <taxon>Actinomycetota</taxon>
        <taxon>Actinomycetes</taxon>
        <taxon>Mycobacteriales</taxon>
        <taxon>Mycobacteriaceae</taxon>
        <taxon>Mycolicibacterium</taxon>
    </lineage>
</organism>
<reference evidence="6 7" key="1">
    <citation type="submission" date="2018-10" db="EMBL/GenBank/DDBJ databases">
        <title>Draft genome of Mycobacterium hodleri strain B.</title>
        <authorList>
            <person name="Amande T.J."/>
            <person name="Mcgenity T.J."/>
        </authorList>
    </citation>
    <scope>NUCLEOTIDE SEQUENCE [LARGE SCALE GENOMIC DNA]</scope>
    <source>
        <strain evidence="6 7">B</strain>
    </source>
</reference>
<dbReference type="PANTHER" id="PTHR47506">
    <property type="entry name" value="TRANSCRIPTIONAL REGULATORY PROTEIN"/>
    <property type="match status" value="1"/>
</dbReference>
<keyword evidence="3" id="KW-0804">Transcription</keyword>
<dbReference type="PROSITE" id="PS01081">
    <property type="entry name" value="HTH_TETR_1"/>
    <property type="match status" value="1"/>
</dbReference>
<comment type="caution">
    <text evidence="6">The sequence shown here is derived from an EMBL/GenBank/DDBJ whole genome shotgun (WGS) entry which is preliminary data.</text>
</comment>
<dbReference type="EMBL" id="VIFX01000006">
    <property type="protein sequence ID" value="TQR87397.1"/>
    <property type="molecule type" value="Genomic_DNA"/>
</dbReference>
<dbReference type="Proteomes" id="UP000315759">
    <property type="component" value="Unassembled WGS sequence"/>
</dbReference>
<sequence>MARPREFDRTRALQCAMLAFWECGGYDQTSVSQLTEAMGISSPSLYAAFGSKRDLFDEAVELYAQRPGTPLTLALTEPTAYEFASRLLDAAIVDCTKRSQPKGCLVNTDPLLVDRRDNGHAVIAKRLARAVDEGDLPTSADPKTLAEYLIIVVNGLSARARDGVTRRELRAVAANVMAAWPRT</sequence>
<dbReference type="Gene3D" id="1.10.357.10">
    <property type="entry name" value="Tetracycline Repressor, domain 2"/>
    <property type="match status" value="1"/>
</dbReference>
<dbReference type="SUPFAM" id="SSF48498">
    <property type="entry name" value="Tetracyclin repressor-like, C-terminal domain"/>
    <property type="match status" value="1"/>
</dbReference>
<dbReference type="Gene3D" id="1.10.10.60">
    <property type="entry name" value="Homeodomain-like"/>
    <property type="match status" value="1"/>
</dbReference>
<keyword evidence="1" id="KW-0805">Transcription regulation</keyword>
<dbReference type="InterPro" id="IPR036271">
    <property type="entry name" value="Tet_transcr_reg_TetR-rel_C_sf"/>
</dbReference>
<evidence type="ECO:0000313" key="6">
    <source>
        <dbReference type="EMBL" id="TQR87397.1"/>
    </source>
</evidence>
<protein>
    <submittedName>
        <fullName evidence="6">TetR/AcrR family transcriptional regulator</fullName>
    </submittedName>
</protein>
<name>A0A544W581_9MYCO</name>
<evidence type="ECO:0000256" key="3">
    <source>
        <dbReference type="ARBA" id="ARBA00023163"/>
    </source>
</evidence>
<feature type="domain" description="HTH tetR-type" evidence="5">
    <location>
        <begin position="7"/>
        <end position="67"/>
    </location>
</feature>
<dbReference type="PANTHER" id="PTHR47506:SF1">
    <property type="entry name" value="HTH-TYPE TRANSCRIPTIONAL REGULATOR YJDC"/>
    <property type="match status" value="1"/>
</dbReference>
<keyword evidence="2 4" id="KW-0238">DNA-binding</keyword>
<gene>
    <name evidence="6" type="ORF">D8S82_06315</name>
</gene>
<dbReference type="SUPFAM" id="SSF46689">
    <property type="entry name" value="Homeodomain-like"/>
    <property type="match status" value="1"/>
</dbReference>
<dbReference type="InterPro" id="IPR009057">
    <property type="entry name" value="Homeodomain-like_sf"/>
</dbReference>
<proteinExistence type="predicted"/>
<accession>A0A544W581</accession>